<accession>A0A6J7D3S2</accession>
<dbReference type="GO" id="GO:0009055">
    <property type="term" value="F:electron transfer activity"/>
    <property type="evidence" value="ECO:0007669"/>
    <property type="project" value="InterPro"/>
</dbReference>
<dbReference type="EMBL" id="CAFBLF010000073">
    <property type="protein sequence ID" value="CAB4864831.1"/>
    <property type="molecule type" value="Genomic_DNA"/>
</dbReference>
<evidence type="ECO:0000259" key="7">
    <source>
        <dbReference type="Pfam" id="PF01292"/>
    </source>
</evidence>
<feature type="transmembrane region" description="Helical" evidence="6">
    <location>
        <begin position="123"/>
        <end position="143"/>
    </location>
</feature>
<dbReference type="InterPro" id="IPR051542">
    <property type="entry name" value="Hydrogenase_cytochrome"/>
</dbReference>
<evidence type="ECO:0000313" key="8">
    <source>
        <dbReference type="EMBL" id="CAB4864831.1"/>
    </source>
</evidence>
<feature type="transmembrane region" description="Helical" evidence="6">
    <location>
        <begin position="15"/>
        <end position="35"/>
    </location>
</feature>
<gene>
    <name evidence="8" type="ORF">UFOPK3339_00594</name>
</gene>
<evidence type="ECO:0000256" key="1">
    <source>
        <dbReference type="ARBA" id="ARBA00004651"/>
    </source>
</evidence>
<evidence type="ECO:0000256" key="3">
    <source>
        <dbReference type="ARBA" id="ARBA00022692"/>
    </source>
</evidence>
<dbReference type="GO" id="GO:0022904">
    <property type="term" value="P:respiratory electron transport chain"/>
    <property type="evidence" value="ECO:0007669"/>
    <property type="project" value="InterPro"/>
</dbReference>
<sequence length="302" mass="33439">MSTETPAAGRKRTTLLAMLAVVLGGIALSVIAFVLRAQPAVHEFMVRFPGVNTPTPDAPIGIPIWLNVTHFLNILFLMLIIRTALSIRSKKRPPAFVTPRRGLFGQPPRRIGINVWLHNTVDLLWMLNGVVYVVLLFTTGQWVRIVPTSWDVVPNAVSAALQYLTFTWPVENPWVAYNSLQTLSYFGVVFVLAPLAILTGVRLSSAWPLDAPRLNRVLPEKPIRRLHNIVLFAFMAFIVVHVSLVLFTGAVLNLNVMFAARNDLSFVGTIIFITALAVLTGVWFALTDSAQKRLARLAGEVN</sequence>
<dbReference type="SUPFAM" id="SSF81342">
    <property type="entry name" value="Transmembrane di-heme cytochromes"/>
    <property type="match status" value="1"/>
</dbReference>
<dbReference type="GO" id="GO:0020037">
    <property type="term" value="F:heme binding"/>
    <property type="evidence" value="ECO:0007669"/>
    <property type="project" value="TreeGrafter"/>
</dbReference>
<reference evidence="8" key="1">
    <citation type="submission" date="2020-05" db="EMBL/GenBank/DDBJ databases">
        <authorList>
            <person name="Chiriac C."/>
            <person name="Salcher M."/>
            <person name="Ghai R."/>
            <person name="Kavagutti S V."/>
        </authorList>
    </citation>
    <scope>NUCLEOTIDE SEQUENCE</scope>
</reference>
<comment type="subcellular location">
    <subcellularLocation>
        <location evidence="1">Cell membrane</location>
        <topology evidence="1">Multi-pass membrane protein</topology>
    </subcellularLocation>
</comment>
<dbReference type="InterPro" id="IPR016174">
    <property type="entry name" value="Di-haem_cyt_TM"/>
</dbReference>
<name>A0A6J7D3S2_9ZZZZ</name>
<protein>
    <submittedName>
        <fullName evidence="8">Unannotated protein</fullName>
    </submittedName>
</protein>
<evidence type="ECO:0000256" key="4">
    <source>
        <dbReference type="ARBA" id="ARBA00022989"/>
    </source>
</evidence>
<keyword evidence="4 6" id="KW-1133">Transmembrane helix</keyword>
<evidence type="ECO:0000256" key="5">
    <source>
        <dbReference type="ARBA" id="ARBA00023136"/>
    </source>
</evidence>
<dbReference type="PANTHER" id="PTHR30485:SF0">
    <property type="entry name" value="NI_FE-HYDROGENASE 1 B-TYPE CYTOCHROME SUBUNIT-RELATED"/>
    <property type="match status" value="1"/>
</dbReference>
<dbReference type="GO" id="GO:0005886">
    <property type="term" value="C:plasma membrane"/>
    <property type="evidence" value="ECO:0007669"/>
    <property type="project" value="UniProtKB-SubCell"/>
</dbReference>
<dbReference type="Gene3D" id="1.20.950.20">
    <property type="entry name" value="Transmembrane di-heme cytochromes, Chain C"/>
    <property type="match status" value="1"/>
</dbReference>
<keyword evidence="5 6" id="KW-0472">Membrane</keyword>
<dbReference type="InterPro" id="IPR011577">
    <property type="entry name" value="Cyt_b561_bac/Ni-Hgenase"/>
</dbReference>
<feature type="transmembrane region" description="Helical" evidence="6">
    <location>
        <begin position="183"/>
        <end position="205"/>
    </location>
</feature>
<evidence type="ECO:0000256" key="6">
    <source>
        <dbReference type="SAM" id="Phobius"/>
    </source>
</evidence>
<dbReference type="Pfam" id="PF01292">
    <property type="entry name" value="Ni_hydr_CYTB"/>
    <property type="match status" value="1"/>
</dbReference>
<keyword evidence="3 6" id="KW-0812">Transmembrane</keyword>
<feature type="domain" description="Cytochrome b561 bacterial/Ni-hydrogenase" evidence="7">
    <location>
        <begin position="63"/>
        <end position="254"/>
    </location>
</feature>
<organism evidence="8">
    <name type="scientific">freshwater metagenome</name>
    <dbReference type="NCBI Taxonomy" id="449393"/>
    <lineage>
        <taxon>unclassified sequences</taxon>
        <taxon>metagenomes</taxon>
        <taxon>ecological metagenomes</taxon>
    </lineage>
</organism>
<keyword evidence="2" id="KW-1003">Cell membrane</keyword>
<feature type="transmembrane region" description="Helical" evidence="6">
    <location>
        <begin position="264"/>
        <end position="286"/>
    </location>
</feature>
<feature type="transmembrane region" description="Helical" evidence="6">
    <location>
        <begin position="64"/>
        <end position="85"/>
    </location>
</feature>
<evidence type="ECO:0000256" key="2">
    <source>
        <dbReference type="ARBA" id="ARBA00022475"/>
    </source>
</evidence>
<dbReference type="PANTHER" id="PTHR30485">
    <property type="entry name" value="NI/FE-HYDROGENASE 1 B-TYPE CYTOCHROME SUBUNIT"/>
    <property type="match status" value="1"/>
</dbReference>
<dbReference type="AlphaFoldDB" id="A0A6J7D3S2"/>
<proteinExistence type="predicted"/>
<feature type="transmembrane region" description="Helical" evidence="6">
    <location>
        <begin position="226"/>
        <end position="252"/>
    </location>
</feature>